<protein>
    <recommendedName>
        <fullName evidence="5">Ricin B lectin domain-containing protein</fullName>
    </recommendedName>
</protein>
<gene>
    <name evidence="3" type="ORF">EDEG_01860</name>
</gene>
<feature type="region of interest" description="Disordered" evidence="1">
    <location>
        <begin position="157"/>
        <end position="225"/>
    </location>
</feature>
<name>J9D7T4_EDHAE</name>
<dbReference type="Proteomes" id="UP000003163">
    <property type="component" value="Unassembled WGS sequence"/>
</dbReference>
<feature type="compositionally biased region" description="Acidic residues" evidence="1">
    <location>
        <begin position="186"/>
        <end position="196"/>
    </location>
</feature>
<dbReference type="InParanoid" id="J9D7T4"/>
<accession>J9D7T4</accession>
<evidence type="ECO:0000313" key="4">
    <source>
        <dbReference type="Proteomes" id="UP000003163"/>
    </source>
</evidence>
<feature type="compositionally biased region" description="Basic and acidic residues" evidence="1">
    <location>
        <begin position="197"/>
        <end position="224"/>
    </location>
</feature>
<dbReference type="VEuPathDB" id="MicrosporidiaDB:EDEG_01860"/>
<feature type="signal peptide" evidence="2">
    <location>
        <begin position="1"/>
        <end position="21"/>
    </location>
</feature>
<reference evidence="3 4" key="1">
    <citation type="submission" date="2011-08" db="EMBL/GenBank/DDBJ databases">
        <authorList>
            <person name="Liu Z.J."/>
            <person name="Shi F.L."/>
            <person name="Lu J.Q."/>
            <person name="Li M."/>
            <person name="Wang Z.L."/>
        </authorList>
    </citation>
    <scope>NUCLEOTIDE SEQUENCE [LARGE SCALE GENOMIC DNA]</scope>
    <source>
        <strain evidence="3 4">USNM 41457</strain>
    </source>
</reference>
<evidence type="ECO:0000313" key="3">
    <source>
        <dbReference type="EMBL" id="EJW03861.1"/>
    </source>
</evidence>
<evidence type="ECO:0000256" key="2">
    <source>
        <dbReference type="SAM" id="SignalP"/>
    </source>
</evidence>
<feature type="chain" id="PRO_5003821906" description="Ricin B lectin domain-containing protein" evidence="2">
    <location>
        <begin position="22"/>
        <end position="288"/>
    </location>
</feature>
<reference evidence="4" key="2">
    <citation type="submission" date="2015-07" db="EMBL/GenBank/DDBJ databases">
        <title>Contrasting host-pathogen interactions and genome evolution in two generalist and specialist microsporidian pathogens of mosquitoes.</title>
        <authorList>
            <consortium name="The Broad Institute Genomics Platform"/>
            <consortium name="The Broad Institute Genome Sequencing Center for Infectious Disease"/>
            <person name="Cuomo C.A."/>
            <person name="Sanscrainte N.D."/>
            <person name="Goldberg J.M."/>
            <person name="Heiman D."/>
            <person name="Young S."/>
            <person name="Zeng Q."/>
            <person name="Becnel J.J."/>
            <person name="Birren B.W."/>
        </authorList>
    </citation>
    <scope>NUCLEOTIDE SEQUENCE [LARGE SCALE GENOMIC DNA]</scope>
    <source>
        <strain evidence="4">USNM 41457</strain>
    </source>
</reference>
<evidence type="ECO:0008006" key="5">
    <source>
        <dbReference type="Google" id="ProtNLM"/>
    </source>
</evidence>
<feature type="region of interest" description="Disordered" evidence="1">
    <location>
        <begin position="239"/>
        <end position="288"/>
    </location>
</feature>
<proteinExistence type="predicted"/>
<feature type="compositionally biased region" description="Basic and acidic residues" evidence="1">
    <location>
        <begin position="260"/>
        <end position="272"/>
    </location>
</feature>
<sequence length="288" mass="32599">MHATIILIFSIIHCGMQYIDACYYSEPVEIQPTAVLPQKSSIFCPLLTTTDCAENNPTVKFIPLGDDKLNFTVNDKKQCYDTVKSKITECDDDSDPNLSSVWRVLKSPINDTYQILMKNDKSDLMKDSLCMTYSKKDGITMESCSLTNDKQQFTIKSKKSNDNGKPNIEIQVQNPKVNSTKKDSTDNDDDEPETEVAVDKLKTGNKALKDDAQDNDKDGKKTSIDDVIGCLKDIKKKSKNFFKKKNDVPKEDSSSSSDEADNKKKDKKNDKPKNKKQKKNSQKMRTEY</sequence>
<dbReference type="HOGENOM" id="CLU_966523_0_0_1"/>
<dbReference type="AlphaFoldDB" id="J9D7T4"/>
<organism evidence="3 4">
    <name type="scientific">Edhazardia aedis (strain USNM 41457)</name>
    <name type="common">Microsporidian parasite</name>
    <dbReference type="NCBI Taxonomy" id="1003232"/>
    <lineage>
        <taxon>Eukaryota</taxon>
        <taxon>Fungi</taxon>
        <taxon>Fungi incertae sedis</taxon>
        <taxon>Microsporidia</taxon>
        <taxon>Edhazardia</taxon>
    </lineage>
</organism>
<feature type="compositionally biased region" description="Basic and acidic residues" evidence="1">
    <location>
        <begin position="244"/>
        <end position="253"/>
    </location>
</feature>
<feature type="compositionally biased region" description="Basic residues" evidence="1">
    <location>
        <begin position="273"/>
        <end position="282"/>
    </location>
</feature>
<keyword evidence="4" id="KW-1185">Reference proteome</keyword>
<evidence type="ECO:0000256" key="1">
    <source>
        <dbReference type="SAM" id="MobiDB-lite"/>
    </source>
</evidence>
<dbReference type="EMBL" id="AFBI03000029">
    <property type="protein sequence ID" value="EJW03861.1"/>
    <property type="molecule type" value="Genomic_DNA"/>
</dbReference>
<keyword evidence="2" id="KW-0732">Signal</keyword>
<comment type="caution">
    <text evidence="3">The sequence shown here is derived from an EMBL/GenBank/DDBJ whole genome shotgun (WGS) entry which is preliminary data.</text>
</comment>